<keyword evidence="6" id="KW-1185">Reference proteome</keyword>
<gene>
    <name evidence="4 5" type="primary">rplM</name>
    <name evidence="5" type="ORF">JF922_12410</name>
</gene>
<dbReference type="PIRSF" id="PIRSF002181">
    <property type="entry name" value="Ribosomal_L13"/>
    <property type="match status" value="1"/>
</dbReference>
<dbReference type="GO" id="GO:1990904">
    <property type="term" value="C:ribonucleoprotein complex"/>
    <property type="evidence" value="ECO:0007669"/>
    <property type="project" value="UniProtKB-KW"/>
</dbReference>
<dbReference type="PANTHER" id="PTHR11545:SF2">
    <property type="entry name" value="LARGE RIBOSOMAL SUBUNIT PROTEIN UL13M"/>
    <property type="match status" value="1"/>
</dbReference>
<dbReference type="Gene3D" id="3.90.1180.10">
    <property type="entry name" value="Ribosomal protein L13"/>
    <property type="match status" value="1"/>
</dbReference>
<dbReference type="RefSeq" id="WP_338202074.1">
    <property type="nucleotide sequence ID" value="NZ_JAEKNR010000132.1"/>
</dbReference>
<dbReference type="HAMAP" id="MF_01366">
    <property type="entry name" value="Ribosomal_uL13"/>
    <property type="match status" value="1"/>
</dbReference>
<dbReference type="GO" id="GO:0005840">
    <property type="term" value="C:ribosome"/>
    <property type="evidence" value="ECO:0007669"/>
    <property type="project" value="UniProtKB-KW"/>
</dbReference>
<dbReference type="NCBIfam" id="TIGR01066">
    <property type="entry name" value="rplM_bact"/>
    <property type="match status" value="1"/>
</dbReference>
<keyword evidence="2 4" id="KW-0689">Ribosomal protein</keyword>
<accession>A0A934K2S4</accession>
<dbReference type="CDD" id="cd00392">
    <property type="entry name" value="Ribosomal_L13"/>
    <property type="match status" value="1"/>
</dbReference>
<dbReference type="InterPro" id="IPR036899">
    <property type="entry name" value="Ribosomal_uL13_sf"/>
</dbReference>
<dbReference type="InterPro" id="IPR005823">
    <property type="entry name" value="Ribosomal_uL13_bac-type"/>
</dbReference>
<comment type="subunit">
    <text evidence="4">Part of the 50S ribosomal subunit.</text>
</comment>
<reference evidence="5" key="1">
    <citation type="submission" date="2020-10" db="EMBL/GenBank/DDBJ databases">
        <title>Ca. Dormibacterota MAGs.</title>
        <authorList>
            <person name="Montgomery K."/>
        </authorList>
    </citation>
    <scope>NUCLEOTIDE SEQUENCE [LARGE SCALE GENOMIC DNA]</scope>
    <source>
        <strain evidence="5">SC8812_S17_10</strain>
    </source>
</reference>
<dbReference type="SUPFAM" id="SSF52161">
    <property type="entry name" value="Ribosomal protein L13"/>
    <property type="match status" value="1"/>
</dbReference>
<evidence type="ECO:0000313" key="6">
    <source>
        <dbReference type="Proteomes" id="UP000612893"/>
    </source>
</evidence>
<evidence type="ECO:0000256" key="1">
    <source>
        <dbReference type="ARBA" id="ARBA00006227"/>
    </source>
</evidence>
<evidence type="ECO:0000313" key="5">
    <source>
        <dbReference type="EMBL" id="MBJ7598869.1"/>
    </source>
</evidence>
<evidence type="ECO:0000256" key="4">
    <source>
        <dbReference type="HAMAP-Rule" id="MF_01366"/>
    </source>
</evidence>
<keyword evidence="3 4" id="KW-0687">Ribonucleoprotein</keyword>
<comment type="function">
    <text evidence="4">This protein is one of the early assembly proteins of the 50S ribosomal subunit, although it is not seen to bind rRNA by itself. It is important during the early stages of 50S assembly.</text>
</comment>
<dbReference type="PANTHER" id="PTHR11545">
    <property type="entry name" value="RIBOSOMAL PROTEIN L13"/>
    <property type="match status" value="1"/>
</dbReference>
<sequence>MSKFKTWTARNEDLKGDWYVVDATGIALGRLASNIAKILKGKHKPTYTPHLNTGDHVIVLNASRVLVTGNKADSKVYTRYSGYPSGLRTRTLRKQRELDPTFPIENAVRGMLQNNTLGAQMLKRLRVYAGPDHEHQAQVPRNITFNEKGDMQIV</sequence>
<evidence type="ECO:0000256" key="2">
    <source>
        <dbReference type="ARBA" id="ARBA00022980"/>
    </source>
</evidence>
<dbReference type="EMBL" id="JAEKNR010000132">
    <property type="protein sequence ID" value="MBJ7598869.1"/>
    <property type="molecule type" value="Genomic_DNA"/>
</dbReference>
<dbReference type="Proteomes" id="UP000612893">
    <property type="component" value="Unassembled WGS sequence"/>
</dbReference>
<dbReference type="AlphaFoldDB" id="A0A934K2S4"/>
<dbReference type="Pfam" id="PF00572">
    <property type="entry name" value="Ribosomal_L13"/>
    <property type="match status" value="1"/>
</dbReference>
<dbReference type="GO" id="GO:0006412">
    <property type="term" value="P:translation"/>
    <property type="evidence" value="ECO:0007669"/>
    <property type="project" value="UniProtKB-UniRule"/>
</dbReference>
<evidence type="ECO:0000256" key="3">
    <source>
        <dbReference type="ARBA" id="ARBA00023274"/>
    </source>
</evidence>
<proteinExistence type="inferred from homology"/>
<name>A0A934K2S4_9BACT</name>
<organism evidence="5 6">
    <name type="scientific">Candidatus Nephthysia bennettiae</name>
    <dbReference type="NCBI Taxonomy" id="3127016"/>
    <lineage>
        <taxon>Bacteria</taxon>
        <taxon>Bacillati</taxon>
        <taxon>Candidatus Dormiibacterota</taxon>
        <taxon>Candidatus Dormibacteria</taxon>
        <taxon>Candidatus Dormibacterales</taxon>
        <taxon>Candidatus Dormibacteraceae</taxon>
        <taxon>Candidatus Nephthysia</taxon>
    </lineage>
</organism>
<comment type="caution">
    <text evidence="5">The sequence shown here is derived from an EMBL/GenBank/DDBJ whole genome shotgun (WGS) entry which is preliminary data.</text>
</comment>
<comment type="similarity">
    <text evidence="1 4">Belongs to the universal ribosomal protein uL13 family.</text>
</comment>
<dbReference type="InterPro" id="IPR005822">
    <property type="entry name" value="Ribosomal_uL13"/>
</dbReference>
<protein>
    <recommendedName>
        <fullName evidence="4">Large ribosomal subunit protein uL13</fullName>
    </recommendedName>
</protein>